<protein>
    <submittedName>
        <fullName evidence="1">Uncharacterized protein</fullName>
    </submittedName>
</protein>
<proteinExistence type="predicted"/>
<organism evidence="1 2">
    <name type="scientific">Chaetomium fimeti</name>
    <dbReference type="NCBI Taxonomy" id="1854472"/>
    <lineage>
        <taxon>Eukaryota</taxon>
        <taxon>Fungi</taxon>
        <taxon>Dikarya</taxon>
        <taxon>Ascomycota</taxon>
        <taxon>Pezizomycotina</taxon>
        <taxon>Sordariomycetes</taxon>
        <taxon>Sordariomycetidae</taxon>
        <taxon>Sordariales</taxon>
        <taxon>Chaetomiaceae</taxon>
        <taxon>Chaetomium</taxon>
    </lineage>
</organism>
<dbReference type="Gene3D" id="3.30.559.10">
    <property type="entry name" value="Chloramphenicol acetyltransferase-like domain"/>
    <property type="match status" value="2"/>
</dbReference>
<reference evidence="1" key="1">
    <citation type="journal article" date="2023" name="Mol. Phylogenet. Evol.">
        <title>Genome-scale phylogeny and comparative genomics of the fungal order Sordariales.</title>
        <authorList>
            <person name="Hensen N."/>
            <person name="Bonometti L."/>
            <person name="Westerberg I."/>
            <person name="Brannstrom I.O."/>
            <person name="Guillou S."/>
            <person name="Cros-Aarteil S."/>
            <person name="Calhoun S."/>
            <person name="Haridas S."/>
            <person name="Kuo A."/>
            <person name="Mondo S."/>
            <person name="Pangilinan J."/>
            <person name="Riley R."/>
            <person name="LaButti K."/>
            <person name="Andreopoulos B."/>
            <person name="Lipzen A."/>
            <person name="Chen C."/>
            <person name="Yan M."/>
            <person name="Daum C."/>
            <person name="Ng V."/>
            <person name="Clum A."/>
            <person name="Steindorff A."/>
            <person name="Ohm R.A."/>
            <person name="Martin F."/>
            <person name="Silar P."/>
            <person name="Natvig D.O."/>
            <person name="Lalanne C."/>
            <person name="Gautier V."/>
            <person name="Ament-Velasquez S.L."/>
            <person name="Kruys A."/>
            <person name="Hutchinson M.I."/>
            <person name="Powell A.J."/>
            <person name="Barry K."/>
            <person name="Miller A.N."/>
            <person name="Grigoriev I.V."/>
            <person name="Debuchy R."/>
            <person name="Gladieux P."/>
            <person name="Hiltunen Thoren M."/>
            <person name="Johannesson H."/>
        </authorList>
    </citation>
    <scope>NUCLEOTIDE SEQUENCE</scope>
    <source>
        <strain evidence="1">CBS 168.71</strain>
    </source>
</reference>
<dbReference type="EMBL" id="JAUEPN010000006">
    <property type="protein sequence ID" value="KAK3292803.1"/>
    <property type="molecule type" value="Genomic_DNA"/>
</dbReference>
<dbReference type="PANTHER" id="PTHR31642:SF315">
    <property type="entry name" value="ACYLTRANSFERASE EASC"/>
    <property type="match status" value="1"/>
</dbReference>
<name>A0AAE0LPK0_9PEZI</name>
<dbReference type="AlphaFoldDB" id="A0AAE0LPK0"/>
<dbReference type="InterPro" id="IPR050317">
    <property type="entry name" value="Plant_Fungal_Acyltransferase"/>
</dbReference>
<dbReference type="PANTHER" id="PTHR31642">
    <property type="entry name" value="TRICHOTHECENE 3-O-ACETYLTRANSFERASE"/>
    <property type="match status" value="1"/>
</dbReference>
<gene>
    <name evidence="1" type="ORF">B0H64DRAFT_476447</name>
</gene>
<sequence>MEEATVKLSVPVGEEVIHLSALDQQAQRHYAKPMLFFKFNHEGINDPIIGHLRKGLSVALSETPDFASTIAPVPGSTRKELQLGLNPESGASWRVVDHTAEVNKDAWVYGTFDELAAKHFSLTDIPLKRLVNPAFVNISEDLRELPSFGIQLNLIEGGVILVASWHHTVSDARGFNVLLSSWARRTKESILRGEPDEPIIPAEETRGRWRLDYGMTNATIAQVPEYAIDANARSPRSATSLHLLDREDPLGAPFQVSTWYISAAHVQALRDRLGAAADSGGFTAVEAISALFWKHVSRARRLLDNNEGGTSLFTTRLEFRARLIPPLSGDYIGNICEPNAHARVPLSELCSPATRASLATLASAIRAATEAVDDGAVRTYIGLINTLPAVTDLTWKYDGFPGPDFGVTDLSGLDVRRTDWGPGLGSPVCLRLAYREGGLLYLFPGDAQGGLEVQALCEPDALERLKVDEEMVKYATFRG</sequence>
<dbReference type="GO" id="GO:0016747">
    <property type="term" value="F:acyltransferase activity, transferring groups other than amino-acyl groups"/>
    <property type="evidence" value="ECO:0007669"/>
    <property type="project" value="TreeGrafter"/>
</dbReference>
<keyword evidence="2" id="KW-1185">Reference proteome</keyword>
<dbReference type="InterPro" id="IPR023213">
    <property type="entry name" value="CAT-like_dom_sf"/>
</dbReference>
<reference evidence="1" key="2">
    <citation type="submission" date="2023-06" db="EMBL/GenBank/DDBJ databases">
        <authorList>
            <consortium name="Lawrence Berkeley National Laboratory"/>
            <person name="Haridas S."/>
            <person name="Hensen N."/>
            <person name="Bonometti L."/>
            <person name="Westerberg I."/>
            <person name="Brannstrom I.O."/>
            <person name="Guillou S."/>
            <person name="Cros-Aarteil S."/>
            <person name="Calhoun S."/>
            <person name="Kuo A."/>
            <person name="Mondo S."/>
            <person name="Pangilinan J."/>
            <person name="Riley R."/>
            <person name="Labutti K."/>
            <person name="Andreopoulos B."/>
            <person name="Lipzen A."/>
            <person name="Chen C."/>
            <person name="Yanf M."/>
            <person name="Daum C."/>
            <person name="Ng V."/>
            <person name="Clum A."/>
            <person name="Steindorff A."/>
            <person name="Ohm R."/>
            <person name="Martin F."/>
            <person name="Silar P."/>
            <person name="Natvig D."/>
            <person name="Lalanne C."/>
            <person name="Gautier V."/>
            <person name="Ament-Velasquez S.L."/>
            <person name="Kruys A."/>
            <person name="Hutchinson M.I."/>
            <person name="Powell A.J."/>
            <person name="Barry K."/>
            <person name="Miller A.N."/>
            <person name="Grigoriev I.V."/>
            <person name="Debuchy R."/>
            <person name="Gladieux P."/>
            <person name="Thoren M.H."/>
            <person name="Johannesson H."/>
        </authorList>
    </citation>
    <scope>NUCLEOTIDE SEQUENCE</scope>
    <source>
        <strain evidence="1">CBS 168.71</strain>
    </source>
</reference>
<evidence type="ECO:0000313" key="2">
    <source>
        <dbReference type="Proteomes" id="UP001278766"/>
    </source>
</evidence>
<dbReference type="RefSeq" id="XP_062656317.1">
    <property type="nucleotide sequence ID" value="XM_062808149.1"/>
</dbReference>
<dbReference type="Proteomes" id="UP001278766">
    <property type="component" value="Unassembled WGS sequence"/>
</dbReference>
<dbReference type="Pfam" id="PF02458">
    <property type="entry name" value="Transferase"/>
    <property type="match status" value="1"/>
</dbReference>
<accession>A0AAE0LPK0</accession>
<dbReference type="GeneID" id="87845097"/>
<comment type="caution">
    <text evidence="1">The sequence shown here is derived from an EMBL/GenBank/DDBJ whole genome shotgun (WGS) entry which is preliminary data.</text>
</comment>
<evidence type="ECO:0000313" key="1">
    <source>
        <dbReference type="EMBL" id="KAK3292803.1"/>
    </source>
</evidence>